<proteinExistence type="predicted"/>
<dbReference type="Proteomes" id="UP001165090">
    <property type="component" value="Unassembled WGS sequence"/>
</dbReference>
<evidence type="ECO:0000313" key="4">
    <source>
        <dbReference type="Proteomes" id="UP001165090"/>
    </source>
</evidence>
<feature type="region of interest" description="Disordered" evidence="1">
    <location>
        <begin position="39"/>
        <end position="62"/>
    </location>
</feature>
<organism evidence="3 4">
    <name type="scientific">Volvox africanus</name>
    <dbReference type="NCBI Taxonomy" id="51714"/>
    <lineage>
        <taxon>Eukaryota</taxon>
        <taxon>Viridiplantae</taxon>
        <taxon>Chlorophyta</taxon>
        <taxon>core chlorophytes</taxon>
        <taxon>Chlorophyceae</taxon>
        <taxon>CS clade</taxon>
        <taxon>Chlamydomonadales</taxon>
        <taxon>Volvocaceae</taxon>
        <taxon>Volvox</taxon>
    </lineage>
</organism>
<feature type="transmembrane region" description="Helical" evidence="2">
    <location>
        <begin position="413"/>
        <end position="436"/>
    </location>
</feature>
<protein>
    <submittedName>
        <fullName evidence="3">Uncharacterized protein</fullName>
    </submittedName>
</protein>
<evidence type="ECO:0000256" key="2">
    <source>
        <dbReference type="SAM" id="Phobius"/>
    </source>
</evidence>
<feature type="transmembrane region" description="Helical" evidence="2">
    <location>
        <begin position="378"/>
        <end position="401"/>
    </location>
</feature>
<feature type="compositionally biased region" description="Low complexity" evidence="1">
    <location>
        <begin position="45"/>
        <end position="60"/>
    </location>
</feature>
<keyword evidence="2" id="KW-1133">Transmembrane helix</keyword>
<comment type="caution">
    <text evidence="3">The sequence shown here is derived from an EMBL/GenBank/DDBJ whole genome shotgun (WGS) entry which is preliminary data.</text>
</comment>
<feature type="transmembrane region" description="Helical" evidence="2">
    <location>
        <begin position="147"/>
        <end position="167"/>
    </location>
</feature>
<reference evidence="3 4" key="1">
    <citation type="journal article" date="2023" name="IScience">
        <title>Expanded male sex-determining region conserved during the evolution of homothallism in the green alga Volvox.</title>
        <authorList>
            <person name="Yamamoto K."/>
            <person name="Matsuzaki R."/>
            <person name="Mahakham W."/>
            <person name="Heman W."/>
            <person name="Sekimoto H."/>
            <person name="Kawachi M."/>
            <person name="Minakuchi Y."/>
            <person name="Toyoda A."/>
            <person name="Nozaki H."/>
        </authorList>
    </citation>
    <scope>NUCLEOTIDE SEQUENCE [LARGE SCALE GENOMIC DNA]</scope>
    <source>
        <strain evidence="3 4">NIES-4468</strain>
    </source>
</reference>
<sequence length="476" mass="50732">MQQQLFRRQTLLGAQFRARWPPPALSRGSRNRLKLVRGSAAKGASLQQPSPSQSSSEVSSNDIKPLTVVEATVLEPGAVPVDEEVGTGESGETAVLEHPDYPEIPDSINRAAALQYSVLGVVYAAASGAVAVAALRAPSVLLPGADPWSITVLGCLAATYLRAAGVCLHLKVAADNEELLCWRHQRLALMMAMYGVVAVLSQAAGVASLQLAGLQLVLAAATSAVVYSVARSAWAVRPFVVTVWEKAEGSLGGLLWALVQSAIGAVSTVAGVVLLGLAALYLYGFAAVVLSPTPSLPTPLGSWPGQVEALGSSAAGLRRLAGAGLLLAAAQAHGLLDFAAYVRRGPQPGDLEALKRLMVEYLVRTKDGLHKYYLPGPWTYNILNASFIAAAALQAFFVLRAPGLGVDVNWDGALWGPVYFSCALTLLYGATVLLTFDWRSFSDTLLRFFVWAGDMVLDFFNAFVWKFEWAERRRRV</sequence>
<feature type="transmembrane region" description="Helical" evidence="2">
    <location>
        <begin position="116"/>
        <end position="135"/>
    </location>
</feature>
<evidence type="ECO:0000313" key="3">
    <source>
        <dbReference type="EMBL" id="GLI59530.1"/>
    </source>
</evidence>
<feature type="transmembrane region" description="Helical" evidence="2">
    <location>
        <begin position="211"/>
        <end position="230"/>
    </location>
</feature>
<keyword evidence="2" id="KW-0472">Membrane</keyword>
<keyword evidence="4" id="KW-1185">Reference proteome</keyword>
<name>A0ABQ5RPP9_9CHLO</name>
<feature type="transmembrane region" description="Helical" evidence="2">
    <location>
        <begin position="448"/>
        <end position="465"/>
    </location>
</feature>
<gene>
    <name evidence="3" type="ORF">VaNZ11_001422</name>
</gene>
<feature type="transmembrane region" description="Helical" evidence="2">
    <location>
        <begin position="187"/>
        <end position="205"/>
    </location>
</feature>
<evidence type="ECO:0000256" key="1">
    <source>
        <dbReference type="SAM" id="MobiDB-lite"/>
    </source>
</evidence>
<accession>A0ABQ5RPP9</accession>
<dbReference type="EMBL" id="BSDZ01000004">
    <property type="protein sequence ID" value="GLI59530.1"/>
    <property type="molecule type" value="Genomic_DNA"/>
</dbReference>
<feature type="transmembrane region" description="Helical" evidence="2">
    <location>
        <begin position="251"/>
        <end position="284"/>
    </location>
</feature>
<keyword evidence="2" id="KW-0812">Transmembrane</keyword>